<dbReference type="GO" id="GO:0003714">
    <property type="term" value="F:transcription corepressor activity"/>
    <property type="evidence" value="ECO:0007669"/>
    <property type="project" value="TreeGrafter"/>
</dbReference>
<evidence type="ECO:0000313" key="6">
    <source>
        <dbReference type="Proteomes" id="UP001159042"/>
    </source>
</evidence>
<dbReference type="InterPro" id="IPR016024">
    <property type="entry name" value="ARM-type_fold"/>
</dbReference>
<comment type="caution">
    <text evidence="5">The sequence shown here is derived from an EMBL/GenBank/DDBJ whole genome shotgun (WGS) entry which is preliminary data.</text>
</comment>
<proteinExistence type="inferred from homology"/>
<evidence type="ECO:0000256" key="1">
    <source>
        <dbReference type="ARBA" id="ARBA00004123"/>
    </source>
</evidence>
<dbReference type="EMBL" id="JANEYG010000034">
    <property type="protein sequence ID" value="KAJ8917318.1"/>
    <property type="molecule type" value="Genomic_DNA"/>
</dbReference>
<evidence type="ECO:0008006" key="7">
    <source>
        <dbReference type="Google" id="ProtNLM"/>
    </source>
</evidence>
<keyword evidence="6" id="KW-1185">Reference proteome</keyword>
<dbReference type="GO" id="GO:0043565">
    <property type="term" value="F:sequence-specific DNA binding"/>
    <property type="evidence" value="ECO:0007669"/>
    <property type="project" value="TreeGrafter"/>
</dbReference>
<dbReference type="SUPFAM" id="SSF48371">
    <property type="entry name" value="ARM repeat"/>
    <property type="match status" value="1"/>
</dbReference>
<dbReference type="InterPro" id="IPR007015">
    <property type="entry name" value="DNA_pol_V/MYBBP1A"/>
</dbReference>
<organism evidence="5 6">
    <name type="scientific">Exocentrus adspersus</name>
    <dbReference type="NCBI Taxonomy" id="1586481"/>
    <lineage>
        <taxon>Eukaryota</taxon>
        <taxon>Metazoa</taxon>
        <taxon>Ecdysozoa</taxon>
        <taxon>Arthropoda</taxon>
        <taxon>Hexapoda</taxon>
        <taxon>Insecta</taxon>
        <taxon>Pterygota</taxon>
        <taxon>Neoptera</taxon>
        <taxon>Endopterygota</taxon>
        <taxon>Coleoptera</taxon>
        <taxon>Polyphaga</taxon>
        <taxon>Cucujiformia</taxon>
        <taxon>Chrysomeloidea</taxon>
        <taxon>Cerambycidae</taxon>
        <taxon>Lamiinae</taxon>
        <taxon>Acanthocinini</taxon>
        <taxon>Exocentrus</taxon>
    </lineage>
</organism>
<dbReference type="Proteomes" id="UP001159042">
    <property type="component" value="Unassembled WGS sequence"/>
</dbReference>
<reference evidence="5 6" key="1">
    <citation type="journal article" date="2023" name="Insect Mol. Biol.">
        <title>Genome sequencing provides insights into the evolution of gene families encoding plant cell wall-degrading enzymes in longhorned beetles.</title>
        <authorList>
            <person name="Shin N.R."/>
            <person name="Okamura Y."/>
            <person name="Kirsch R."/>
            <person name="Pauchet Y."/>
        </authorList>
    </citation>
    <scope>NUCLEOTIDE SEQUENCE [LARGE SCALE GENOMIC DNA]</scope>
    <source>
        <strain evidence="5">EAD_L_NR</strain>
    </source>
</reference>
<feature type="region of interest" description="Disordered" evidence="4">
    <location>
        <begin position="1076"/>
        <end position="1104"/>
    </location>
</feature>
<feature type="compositionally biased region" description="Basic residues" evidence="4">
    <location>
        <begin position="1090"/>
        <end position="1099"/>
    </location>
</feature>
<feature type="region of interest" description="Disordered" evidence="4">
    <location>
        <begin position="1"/>
        <end position="22"/>
    </location>
</feature>
<keyword evidence="3" id="KW-0539">Nucleus</keyword>
<name>A0AAV8VST7_9CUCU</name>
<dbReference type="Pfam" id="PF04931">
    <property type="entry name" value="DNA_pol_phi"/>
    <property type="match status" value="1"/>
</dbReference>
<dbReference type="GO" id="GO:0005730">
    <property type="term" value="C:nucleolus"/>
    <property type="evidence" value="ECO:0007669"/>
    <property type="project" value="InterPro"/>
</dbReference>
<feature type="compositionally biased region" description="Acidic residues" evidence="4">
    <location>
        <begin position="668"/>
        <end position="694"/>
    </location>
</feature>
<dbReference type="AlphaFoldDB" id="A0AAV8VST7"/>
<protein>
    <recommendedName>
        <fullName evidence="7">DNA polymerase V</fullName>
    </recommendedName>
</protein>
<evidence type="ECO:0000313" key="5">
    <source>
        <dbReference type="EMBL" id="KAJ8917318.1"/>
    </source>
</evidence>
<dbReference type="PANTHER" id="PTHR13213:SF2">
    <property type="entry name" value="MYB-BINDING PROTEIN 1A"/>
    <property type="match status" value="1"/>
</dbReference>
<comment type="similarity">
    <text evidence="2">Belongs to the MYBBP1A family.</text>
</comment>
<feature type="region of interest" description="Disordered" evidence="4">
    <location>
        <begin position="659"/>
        <end position="694"/>
    </location>
</feature>
<accession>A0AAV8VST7</accession>
<dbReference type="GO" id="GO:0003723">
    <property type="term" value="F:RNA binding"/>
    <property type="evidence" value="ECO:0007669"/>
    <property type="project" value="TreeGrafter"/>
</dbReference>
<sequence length="1139" mass="129332">MASDQHVEEVNSSENAEKSSRKLEKTILDSFTGLVNPNEKTRVKSGVSLLRHLAENGAEENKTELKYALGRIIRGLGSSTVCARTGFYTALVGLINVKDDVSVEDVLGHVEKELHKAGSNTKGENADVCVGQILTCGAVMRSKLWSRCTEEEQKKLVELLLKTCKERIYLSLVAYTFIADSFKAMEEKDFKRMFHLIKGEFSKPWAEQNIDSLYLLLCVKNKNPSYVKVKFLEKTVGTTDIICPASLEELCSILTTIPRVTYLKHPVYEMIGMELATSEHLLAFVQSLDSTLQRPNRNKQLIATKIYSVILRSVQDASLIPEVLTKNYIRQSLNYFKTSKGKDKDPEFEQSMSKLFETLLQALRREGVGSETKTTVLKKLLFYPGTKLVQQITASLDGEGVKMLARVYEGVVAGTERIDSQDNHWLNNDRLYAAHLLVKLLNHAAVKSENEWKTQRLVFLMNLSLFKAVNGGVNIGSELAGSLKAAFYAALDLKLSKLEDLQTILSSLVKELNSKLTPDNLELLLRSPIEKEHFTIWLEATEVVAKIEKKKKRSGLKSVFLTLFLHMALQLFNDAKLASDSLQELFLCYGRTRKNHEDDSNSDPAWIEVVTDLFLNLLSHNYHLLRSLIRNVFPHLCPYMTPSTIHQILSVIDPRNEVNPLSTREEDSASSEESGDDESDEESESEDEEMGDESVNDKLRMALHKALISNNGYQTDEESVDLDQLGEEEGEKLDQALAEAFKQYRPNHGKRKKQSKDQETLTHFRVRVLDLVEIYLDSTPSMLLTLEVMLPLLQAVEFSIRDEHQKPLLDRLRSCLKKLSSLKKFSDTNGVDEAVLGTLLKSLLEKGTKNSLIVQDMGVQISDCCVFVIRCSDILMSLETTSKKERKHLRNAIAGILSEELQNYFHKRDCLTPYVLFKNCIQLTWDGILDLVPLLLSYVFSEEVKPFKKNQALELLKLFYSNHRYLDIKPVKIAETLVEHHRSFFKNVNDFFKALCENPEKTTKEKFVSSLFALLSAMKTSRLSIENNWNDIASNVRDYRSFVTFSKDAKTAFNKLCNHLGVSHVVQVKPKVISSSSISENEGNTTKEKVNKKKKKTKNKERLKLKKEAKELRLNSLSEGFKSLDFTSATNVEIKKRRR</sequence>
<comment type="subcellular location">
    <subcellularLocation>
        <location evidence="1">Nucleus</location>
    </subcellularLocation>
</comment>
<evidence type="ECO:0000256" key="2">
    <source>
        <dbReference type="ARBA" id="ARBA00006809"/>
    </source>
</evidence>
<dbReference type="PANTHER" id="PTHR13213">
    <property type="entry name" value="MYB-BINDING PROTEIN 1A FAMILY MEMBER"/>
    <property type="match status" value="1"/>
</dbReference>
<evidence type="ECO:0000256" key="3">
    <source>
        <dbReference type="ARBA" id="ARBA00023242"/>
    </source>
</evidence>
<gene>
    <name evidence="5" type="ORF">NQ315_002339</name>
</gene>
<evidence type="ECO:0000256" key="4">
    <source>
        <dbReference type="SAM" id="MobiDB-lite"/>
    </source>
</evidence>